<dbReference type="RefSeq" id="WP_255187426.1">
    <property type="nucleotide sequence ID" value="NZ_CP113517.1"/>
</dbReference>
<evidence type="ECO:0000256" key="1">
    <source>
        <dbReference type="ARBA" id="ARBA00001946"/>
    </source>
</evidence>
<reference evidence="14" key="1">
    <citation type="submission" date="2022-11" db="EMBL/GenBank/DDBJ databases">
        <title>Methylomonas rapida sp. nov., Carotenoid-Producing Obligate Methanotrophs with High Growth Characteristics and Biotechnological Potential.</title>
        <authorList>
            <person name="Tikhonova E.N."/>
            <person name="Suleimanov R.Z."/>
            <person name="Miroshnikov K."/>
            <person name="Oshkin I.Y."/>
            <person name="Belova S.E."/>
            <person name="Danilova O.V."/>
            <person name="Ashikhmin A."/>
            <person name="Konopkin A."/>
            <person name="But S.Y."/>
            <person name="Khmelenina V.N."/>
            <person name="Kuznetsov N."/>
            <person name="Pimenov N.V."/>
            <person name="Dedysh S.N."/>
        </authorList>
    </citation>
    <scope>NUCLEOTIDE SEQUENCE</scope>
    <source>
        <strain evidence="14">MP1</strain>
    </source>
</reference>
<comment type="similarity">
    <text evidence="2">Belongs to the Nudix hydrolase family. NudF subfamily.</text>
</comment>
<dbReference type="NCBIfam" id="TIGR00052">
    <property type="entry name" value="nudix-type nucleoside diphosphatase, YffH/AdpP family"/>
    <property type="match status" value="1"/>
</dbReference>
<keyword evidence="6" id="KW-0378">Hydrolase</keyword>
<evidence type="ECO:0000259" key="13">
    <source>
        <dbReference type="PROSITE" id="PS51462"/>
    </source>
</evidence>
<comment type="catalytic activity">
    <reaction evidence="12">
        <text>ADP-D-ribose + H2O = D-ribose 5-phosphate + AMP + 2 H(+)</text>
        <dbReference type="Rhea" id="RHEA:10412"/>
        <dbReference type="ChEBI" id="CHEBI:15377"/>
        <dbReference type="ChEBI" id="CHEBI:15378"/>
        <dbReference type="ChEBI" id="CHEBI:57967"/>
        <dbReference type="ChEBI" id="CHEBI:78346"/>
        <dbReference type="ChEBI" id="CHEBI:456215"/>
        <dbReference type="EC" id="3.6.1.13"/>
    </reaction>
</comment>
<dbReference type="SUPFAM" id="SSF55811">
    <property type="entry name" value="Nudix"/>
    <property type="match status" value="1"/>
</dbReference>
<evidence type="ECO:0000256" key="6">
    <source>
        <dbReference type="ARBA" id="ARBA00022801"/>
    </source>
</evidence>
<dbReference type="InterPro" id="IPR015797">
    <property type="entry name" value="NUDIX_hydrolase-like_dom_sf"/>
</dbReference>
<evidence type="ECO:0000256" key="8">
    <source>
        <dbReference type="ARBA" id="ARBA00025164"/>
    </source>
</evidence>
<name>A0ABY7GPT1_9GAMM</name>
<dbReference type="Pfam" id="PF00293">
    <property type="entry name" value="NUDIX"/>
    <property type="match status" value="1"/>
</dbReference>
<organism evidence="14 15">
    <name type="scientific">Methylomonas rapida</name>
    <dbReference type="NCBI Taxonomy" id="2963939"/>
    <lineage>
        <taxon>Bacteria</taxon>
        <taxon>Pseudomonadati</taxon>
        <taxon>Pseudomonadota</taxon>
        <taxon>Gammaproteobacteria</taxon>
        <taxon>Methylococcales</taxon>
        <taxon>Methylococcaceae</taxon>
        <taxon>Methylomonas</taxon>
    </lineage>
</organism>
<dbReference type="Gene3D" id="3.90.79.10">
    <property type="entry name" value="Nucleoside Triphosphate Pyrophosphohydrolase"/>
    <property type="match status" value="1"/>
</dbReference>
<evidence type="ECO:0000313" key="15">
    <source>
        <dbReference type="Proteomes" id="UP001162780"/>
    </source>
</evidence>
<dbReference type="CDD" id="cd24155">
    <property type="entry name" value="NUDIX_ADPRase"/>
    <property type="match status" value="1"/>
</dbReference>
<evidence type="ECO:0000313" key="14">
    <source>
        <dbReference type="EMBL" id="WAR46517.1"/>
    </source>
</evidence>
<accession>A0ABY7GPT1</accession>
<gene>
    <name evidence="14" type="ORF">NM686_008375</name>
</gene>
<protein>
    <recommendedName>
        <fullName evidence="4">ADP-ribose pyrophosphatase</fullName>
        <ecNumber evidence="3">3.6.1.13</ecNumber>
    </recommendedName>
    <alternativeName>
        <fullName evidence="9">ADP-ribose diphosphatase</fullName>
    </alternativeName>
    <alternativeName>
        <fullName evidence="11">ADP-ribose phosphohydrolase</fullName>
    </alternativeName>
    <alternativeName>
        <fullName evidence="10">Adenosine diphosphoribose pyrophosphatase</fullName>
    </alternativeName>
</protein>
<keyword evidence="15" id="KW-1185">Reference proteome</keyword>
<proteinExistence type="inferred from homology"/>
<keyword evidence="5" id="KW-0479">Metal-binding</keyword>
<dbReference type="InterPro" id="IPR004385">
    <property type="entry name" value="NDP_pyrophosphatase"/>
</dbReference>
<dbReference type="Proteomes" id="UP001162780">
    <property type="component" value="Chromosome"/>
</dbReference>
<evidence type="ECO:0000256" key="7">
    <source>
        <dbReference type="ARBA" id="ARBA00022842"/>
    </source>
</evidence>
<dbReference type="PANTHER" id="PTHR11839">
    <property type="entry name" value="UDP/ADP-SUGAR PYROPHOSPHATASE"/>
    <property type="match status" value="1"/>
</dbReference>
<dbReference type="PROSITE" id="PS51462">
    <property type="entry name" value="NUDIX"/>
    <property type="match status" value="1"/>
</dbReference>
<comment type="cofactor">
    <cofactor evidence="1">
        <name>Mg(2+)</name>
        <dbReference type="ChEBI" id="CHEBI:18420"/>
    </cofactor>
</comment>
<evidence type="ECO:0000256" key="12">
    <source>
        <dbReference type="ARBA" id="ARBA00049546"/>
    </source>
</evidence>
<dbReference type="PANTHER" id="PTHR11839:SF5">
    <property type="entry name" value="ADP-RIBOSE PYROPHOSPHATASE"/>
    <property type="match status" value="1"/>
</dbReference>
<evidence type="ECO:0000256" key="10">
    <source>
        <dbReference type="ARBA" id="ARBA00030308"/>
    </source>
</evidence>
<dbReference type="EMBL" id="CP113517">
    <property type="protein sequence ID" value="WAR46517.1"/>
    <property type="molecule type" value="Genomic_DNA"/>
</dbReference>
<dbReference type="InterPro" id="IPR020084">
    <property type="entry name" value="NUDIX_hydrolase_CS"/>
</dbReference>
<dbReference type="EC" id="3.6.1.13" evidence="3"/>
<evidence type="ECO:0000256" key="9">
    <source>
        <dbReference type="ARBA" id="ARBA00030162"/>
    </source>
</evidence>
<evidence type="ECO:0000256" key="2">
    <source>
        <dbReference type="ARBA" id="ARBA00007482"/>
    </source>
</evidence>
<dbReference type="PROSITE" id="PS00893">
    <property type="entry name" value="NUDIX_BOX"/>
    <property type="match status" value="1"/>
</dbReference>
<evidence type="ECO:0000256" key="3">
    <source>
        <dbReference type="ARBA" id="ARBA00012453"/>
    </source>
</evidence>
<evidence type="ECO:0000256" key="5">
    <source>
        <dbReference type="ARBA" id="ARBA00022723"/>
    </source>
</evidence>
<evidence type="ECO:0000256" key="11">
    <source>
        <dbReference type="ARBA" id="ARBA00033056"/>
    </source>
</evidence>
<dbReference type="InterPro" id="IPR000086">
    <property type="entry name" value="NUDIX_hydrolase_dom"/>
</dbReference>
<sequence length="203" mass="23286">MSSKQFEVLEKEIVYQGFFRLEQYTLKHTLFKGGWSQPITRELFRRGNCVGVLLYDPDRDEVVLIEQFRVGAVFQPQRAWLVEIVAGAIEEGESAEEVAYREALEEAGCEIQELLKIQEFYTTPGGCSERITLFCGRVDSRSVGGIHGLAEEDEDIHVTAVKFAEVFKMLEDGQIESGIPIIAIQWLYIHRDQLRARWRKADL</sequence>
<feature type="domain" description="Nudix hydrolase" evidence="13">
    <location>
        <begin position="45"/>
        <end position="188"/>
    </location>
</feature>
<evidence type="ECO:0000256" key="4">
    <source>
        <dbReference type="ARBA" id="ARBA00013297"/>
    </source>
</evidence>
<comment type="function">
    <text evidence="8">Acts on ADP-mannose and ADP-glucose as well as ADP-ribose. Prevents glycogen biosynthesis. The reaction catalyzed by this enzyme is a limiting step of the gluconeogenic process.</text>
</comment>
<keyword evidence="7" id="KW-0460">Magnesium</keyword>